<dbReference type="Proteomes" id="UP001385951">
    <property type="component" value="Unassembled WGS sequence"/>
</dbReference>
<evidence type="ECO:0000256" key="1">
    <source>
        <dbReference type="SAM" id="Coils"/>
    </source>
</evidence>
<gene>
    <name evidence="2" type="ORF">QCA50_013537</name>
</gene>
<feature type="coiled-coil region" evidence="1">
    <location>
        <begin position="107"/>
        <end position="141"/>
    </location>
</feature>
<reference evidence="2 3" key="1">
    <citation type="submission" date="2022-09" db="EMBL/GenBank/DDBJ databases">
        <authorList>
            <person name="Palmer J.M."/>
        </authorList>
    </citation>
    <scope>NUCLEOTIDE SEQUENCE [LARGE SCALE GENOMIC DNA]</scope>
    <source>
        <strain evidence="2 3">DSM 7382</strain>
    </source>
</reference>
<accession>A0AAW0G2J0</accession>
<keyword evidence="3" id="KW-1185">Reference proteome</keyword>
<name>A0AAW0G2J0_9APHY</name>
<proteinExistence type="predicted"/>
<dbReference type="AlphaFoldDB" id="A0AAW0G2J0"/>
<dbReference type="EMBL" id="JASBNA010000031">
    <property type="protein sequence ID" value="KAK7683275.1"/>
    <property type="molecule type" value="Genomic_DNA"/>
</dbReference>
<organism evidence="2 3">
    <name type="scientific">Cerrena zonata</name>
    <dbReference type="NCBI Taxonomy" id="2478898"/>
    <lineage>
        <taxon>Eukaryota</taxon>
        <taxon>Fungi</taxon>
        <taxon>Dikarya</taxon>
        <taxon>Basidiomycota</taxon>
        <taxon>Agaricomycotina</taxon>
        <taxon>Agaricomycetes</taxon>
        <taxon>Polyporales</taxon>
        <taxon>Cerrenaceae</taxon>
        <taxon>Cerrena</taxon>
    </lineage>
</organism>
<sequence>MANHTQFQLVANAITPLPTILESIQLHASIPYSNLSNDPSMHSCSDTFSNAIVLFRGEVARNAHETSDFLLSNVLSSLLKDTISNDAKKLMIDRFFYAPDPDRPSMLGNKARKAANLRHAMEQLQQRLDASQQAIQEIGLDPIDIHDRFDVIVEGIRTVHAFYEQICQTLENLRLQLDTGNISIEDIQAEARWLATLSLDLKAFSNND</sequence>
<protein>
    <submittedName>
        <fullName evidence="2">Uncharacterized protein</fullName>
    </submittedName>
</protein>
<evidence type="ECO:0000313" key="2">
    <source>
        <dbReference type="EMBL" id="KAK7683275.1"/>
    </source>
</evidence>
<evidence type="ECO:0000313" key="3">
    <source>
        <dbReference type="Proteomes" id="UP001385951"/>
    </source>
</evidence>
<comment type="caution">
    <text evidence="2">The sequence shown here is derived from an EMBL/GenBank/DDBJ whole genome shotgun (WGS) entry which is preliminary data.</text>
</comment>
<keyword evidence="1" id="KW-0175">Coiled coil</keyword>